<keyword evidence="3" id="KW-0808">Transferase</keyword>
<dbReference type="Gene3D" id="3.90.550.10">
    <property type="entry name" value="Spore Coat Polysaccharide Biosynthesis Protein SpsA, Chain A"/>
    <property type="match status" value="1"/>
</dbReference>
<dbReference type="PANTHER" id="PTHR22916">
    <property type="entry name" value="GLYCOSYLTRANSFERASE"/>
    <property type="match status" value="1"/>
</dbReference>
<evidence type="ECO:0000313" key="3">
    <source>
        <dbReference type="EMBL" id="EAK5103579.1"/>
    </source>
</evidence>
<dbReference type="RefSeq" id="WP_002837563.1">
    <property type="nucleotide sequence ID" value="NZ_CAKJUT010000003.1"/>
</dbReference>
<dbReference type="EMBL" id="AACGUZ010000006">
    <property type="protein sequence ID" value="EAK5103579.1"/>
    <property type="molecule type" value="Genomic_DNA"/>
</dbReference>
<keyword evidence="1" id="KW-1133">Transmembrane helix</keyword>
<proteinExistence type="predicted"/>
<evidence type="ECO:0000313" key="4">
    <source>
        <dbReference type="Proteomes" id="UP000409545"/>
    </source>
</evidence>
<organism evidence="3 4">
    <name type="scientific">Campylobacter coli</name>
    <dbReference type="NCBI Taxonomy" id="195"/>
    <lineage>
        <taxon>Bacteria</taxon>
        <taxon>Pseudomonadati</taxon>
        <taxon>Campylobacterota</taxon>
        <taxon>Epsilonproteobacteria</taxon>
        <taxon>Campylobacterales</taxon>
        <taxon>Campylobacteraceae</taxon>
        <taxon>Campylobacter</taxon>
    </lineage>
</organism>
<dbReference type="SUPFAM" id="SSF53448">
    <property type="entry name" value="Nucleotide-diphospho-sugar transferases"/>
    <property type="match status" value="1"/>
</dbReference>
<sequence>MPKISILCPSFNHKKYVGFFIESVLAQSFQDFELIIVDDYSSDESIKEVEKFTDDRIKLIKHSYNKGINAALNTAFKNSSGDYIVFMASDDIFEFDALEILYKTLSTSDAIVAYPRTLWIDEDNNIIKTTHKEVFQDRIELLHYLFMKGNGLTSPGMMIKKDFCDFFPLPSSMCNQQDTQIHINLLLRGKPIFIERQLIKYRRELEKKSNISSNILATHTRENLEIYALMDTFLQCQDIKLLKNIFKDEIEALKLKPFDDVLEFFLGRMALLSDNKERQIWGYSKIMNFYNNEKNIKILRERYNFNFKDYVDIAKCIKQDKTIEKYRKYKKLCNYSAIVLLTIFVIFLIYILILR</sequence>
<dbReference type="Proteomes" id="UP000409545">
    <property type="component" value="Unassembled WGS sequence"/>
</dbReference>
<dbReference type="GO" id="GO:0016758">
    <property type="term" value="F:hexosyltransferase activity"/>
    <property type="evidence" value="ECO:0007669"/>
    <property type="project" value="UniProtKB-ARBA"/>
</dbReference>
<dbReference type="InterPro" id="IPR001173">
    <property type="entry name" value="Glyco_trans_2-like"/>
</dbReference>
<gene>
    <name evidence="3" type="ORF">B9Q54_04775</name>
</gene>
<evidence type="ECO:0000259" key="2">
    <source>
        <dbReference type="Pfam" id="PF00535"/>
    </source>
</evidence>
<name>A0A3Z9F4Z1_CAMCO</name>
<feature type="domain" description="Glycosyltransferase 2-like" evidence="2">
    <location>
        <begin position="5"/>
        <end position="162"/>
    </location>
</feature>
<feature type="transmembrane region" description="Helical" evidence="1">
    <location>
        <begin position="332"/>
        <end position="353"/>
    </location>
</feature>
<keyword evidence="1" id="KW-0812">Transmembrane</keyword>
<dbReference type="Pfam" id="PF00535">
    <property type="entry name" value="Glycos_transf_2"/>
    <property type="match status" value="1"/>
</dbReference>
<accession>A0A3Z9F4Z1</accession>
<reference evidence="3 4" key="1">
    <citation type="submission" date="2018-05" db="EMBL/GenBank/DDBJ databases">
        <authorList>
            <consortium name="NARMS: The National Antimicrobial Resistance Monitoring System"/>
        </authorList>
    </citation>
    <scope>NUCLEOTIDE SEQUENCE [LARGE SCALE GENOMIC DNA]</scope>
    <source>
        <strain evidence="3 4">FSIS1711007</strain>
    </source>
</reference>
<dbReference type="PANTHER" id="PTHR22916:SF3">
    <property type="entry name" value="UDP-GLCNAC:BETAGAL BETA-1,3-N-ACETYLGLUCOSAMINYLTRANSFERASE-LIKE PROTEIN 1"/>
    <property type="match status" value="1"/>
</dbReference>
<dbReference type="CDD" id="cd00761">
    <property type="entry name" value="Glyco_tranf_GTA_type"/>
    <property type="match status" value="1"/>
</dbReference>
<dbReference type="AlphaFoldDB" id="A0A3Z9F4Z1"/>
<protein>
    <submittedName>
        <fullName evidence="3">Glycosyltransferase family 2 protein</fullName>
    </submittedName>
</protein>
<dbReference type="InterPro" id="IPR029044">
    <property type="entry name" value="Nucleotide-diphossugar_trans"/>
</dbReference>
<comment type="caution">
    <text evidence="3">The sequence shown here is derived from an EMBL/GenBank/DDBJ whole genome shotgun (WGS) entry which is preliminary data.</text>
</comment>
<keyword evidence="1" id="KW-0472">Membrane</keyword>
<evidence type="ECO:0000256" key="1">
    <source>
        <dbReference type="SAM" id="Phobius"/>
    </source>
</evidence>